<reference evidence="2 3" key="1">
    <citation type="journal article" date="2011" name="Appl. Environ. Microbiol.">
        <title>Complete genome sequence of the fish pathogen Flavobacterium branchiophilum.</title>
        <authorList>
            <consortium name="1:IP"/>
            <consortium name="Microbial Evolutionary Genomics,F-75015 Paris"/>
            <consortium name="France 2:CNRS"/>
            <consortium name="URA2171"/>
            <consortium name="F-75015 Paris,France 3:Unite de Virologie et Immunologie Mol."/>
            <consortium name="INRA,78352 Jouy en Josas Cedex"/>
            <consortium name="France. 4:Unite de Mathemathique"/>
            <consortium name="Informatique et Genome,INRA"/>
            <consortium name="78352 Jouy en Josas Cedex"/>
            <consortium name="France. 5:CEA/Genoscope"/>
            <consortium name="Evry"/>
            <consortium name="France"/>
            <person name="Touchon M."/>
            <person name="Barbier P."/>
            <person name="Bernardet J.F."/>
            <person name="Loux V."/>
            <person name="Vacherie B."/>
            <person name="Barbe V."/>
            <person name="Rocha E.P."/>
            <person name="Duchaud E."/>
        </authorList>
    </citation>
    <scope>NUCLEOTIDE SEQUENCE [LARGE SCALE GENOMIC DNA]</scope>
    <source>
        <strain evidence="2 3">FL-15</strain>
    </source>
</reference>
<evidence type="ECO:0000313" key="2">
    <source>
        <dbReference type="EMBL" id="CCB70036.1"/>
    </source>
</evidence>
<name>G2Z281_FLABF</name>
<keyword evidence="3" id="KW-1185">Reference proteome</keyword>
<feature type="transmembrane region" description="Helical" evidence="1">
    <location>
        <begin position="22"/>
        <end position="46"/>
    </location>
</feature>
<dbReference type="KEGG" id="fbr:FBFL15_1998"/>
<gene>
    <name evidence="2" type="ordered locus">FBFL15_1998</name>
</gene>
<keyword evidence="1" id="KW-1133">Transmembrane helix</keyword>
<dbReference type="AlphaFoldDB" id="G2Z281"/>
<dbReference type="Proteomes" id="UP000009186">
    <property type="component" value="Chromosome"/>
</dbReference>
<evidence type="ECO:0000256" key="1">
    <source>
        <dbReference type="SAM" id="Phobius"/>
    </source>
</evidence>
<dbReference type="EMBL" id="FQ859183">
    <property type="protein sequence ID" value="CCB70036.1"/>
    <property type="molecule type" value="Genomic_DNA"/>
</dbReference>
<keyword evidence="1" id="KW-0472">Membrane</keyword>
<organism evidence="2 3">
    <name type="scientific">Flavobacterium branchiophilum (strain FL-15)</name>
    <dbReference type="NCBI Taxonomy" id="1034807"/>
    <lineage>
        <taxon>Bacteria</taxon>
        <taxon>Pseudomonadati</taxon>
        <taxon>Bacteroidota</taxon>
        <taxon>Flavobacteriia</taxon>
        <taxon>Flavobacteriales</taxon>
        <taxon>Flavobacteriaceae</taxon>
        <taxon>Flavobacterium</taxon>
    </lineage>
</organism>
<protein>
    <submittedName>
        <fullName evidence="2">Uncharacterized protein</fullName>
    </submittedName>
</protein>
<feature type="transmembrane region" description="Helical" evidence="1">
    <location>
        <begin position="53"/>
        <end position="71"/>
    </location>
</feature>
<proteinExistence type="predicted"/>
<keyword evidence="1" id="KW-0812">Transmembrane</keyword>
<dbReference type="HOGENOM" id="CLU_2117417_0_0_10"/>
<sequence>MMFKNDNYALISLGNLENFQDIFYFLFIFLLLPITNIIFLSLPIYYSFKVKNLYYFLIIIFLILAVEYTLYTYMASQSNLLNGIYNGILSLFFLFLFFSRSIFEISKKNNLSDI</sequence>
<feature type="transmembrane region" description="Helical" evidence="1">
    <location>
        <begin position="83"/>
        <end position="103"/>
    </location>
</feature>
<accession>G2Z281</accession>
<evidence type="ECO:0000313" key="3">
    <source>
        <dbReference type="Proteomes" id="UP000009186"/>
    </source>
</evidence>